<feature type="region of interest" description="Disordered" evidence="1">
    <location>
        <begin position="105"/>
        <end position="145"/>
    </location>
</feature>
<feature type="non-terminal residue" evidence="2">
    <location>
        <position position="188"/>
    </location>
</feature>
<comment type="caution">
    <text evidence="2">The sequence shown here is derived from an EMBL/GenBank/DDBJ whole genome shotgun (WGS) entry which is preliminary data.</text>
</comment>
<dbReference type="EMBL" id="JAHMHS010000101">
    <property type="protein sequence ID" value="KAK1718745.1"/>
    <property type="molecule type" value="Genomic_DNA"/>
</dbReference>
<organism evidence="2 3">
    <name type="scientific">Glomerella acutata</name>
    <name type="common">Colletotrichum acutatum</name>
    <dbReference type="NCBI Taxonomy" id="27357"/>
    <lineage>
        <taxon>Eukaryota</taxon>
        <taxon>Fungi</taxon>
        <taxon>Dikarya</taxon>
        <taxon>Ascomycota</taxon>
        <taxon>Pezizomycotina</taxon>
        <taxon>Sordariomycetes</taxon>
        <taxon>Hypocreomycetidae</taxon>
        <taxon>Glomerellales</taxon>
        <taxon>Glomerellaceae</taxon>
        <taxon>Colletotrichum</taxon>
        <taxon>Colletotrichum acutatum species complex</taxon>
    </lineage>
</organism>
<dbReference type="Proteomes" id="UP001244207">
    <property type="component" value="Unassembled WGS sequence"/>
</dbReference>
<reference evidence="2" key="1">
    <citation type="submission" date="2021-12" db="EMBL/GenBank/DDBJ databases">
        <title>Comparative genomics, transcriptomics and evolutionary studies reveal genomic signatures of adaptation to plant cell wall in hemibiotrophic fungi.</title>
        <authorList>
            <consortium name="DOE Joint Genome Institute"/>
            <person name="Baroncelli R."/>
            <person name="Diaz J.F."/>
            <person name="Benocci T."/>
            <person name="Peng M."/>
            <person name="Battaglia E."/>
            <person name="Haridas S."/>
            <person name="Andreopoulos W."/>
            <person name="Labutti K."/>
            <person name="Pangilinan J."/>
            <person name="Floch G.L."/>
            <person name="Makela M.R."/>
            <person name="Henrissat B."/>
            <person name="Grigoriev I.V."/>
            <person name="Crouch J.A."/>
            <person name="De Vries R.P."/>
            <person name="Sukno S.A."/>
            <person name="Thon M.R."/>
        </authorList>
    </citation>
    <scope>NUCLEOTIDE SEQUENCE</scope>
    <source>
        <strain evidence="2">CBS 112980</strain>
    </source>
</reference>
<accession>A0AAD8UGB3</accession>
<dbReference type="RefSeq" id="XP_060361245.1">
    <property type="nucleotide sequence ID" value="XM_060515836.1"/>
</dbReference>
<evidence type="ECO:0000256" key="1">
    <source>
        <dbReference type="SAM" id="MobiDB-lite"/>
    </source>
</evidence>
<sequence length="188" mass="20351">MLTALVARSRTSTQSFTITILTRMETSKTAKWIVTLLALRSPLWETMRISSAGVQTLTARIIHRVLFSRRCQTPTPLFATLLVPTTILMLVEETMAAISSITSMGTTTTTTTSSSSTRSTTTSTTTTSSTRTSTSTSAGPTNTLQHRAPRFRYSYRGCGAISNFGTVGTNYIYAIGNATQCQQSCSSF</sequence>
<name>A0AAD8UGB3_GLOAC</name>
<keyword evidence="3" id="KW-1185">Reference proteome</keyword>
<dbReference type="AlphaFoldDB" id="A0AAD8UGB3"/>
<proteinExistence type="predicted"/>
<gene>
    <name evidence="2" type="ORF">BDZ83DRAFT_795309</name>
</gene>
<dbReference type="GeneID" id="85399734"/>
<protein>
    <submittedName>
        <fullName evidence="2">Uncharacterized protein</fullName>
    </submittedName>
</protein>
<evidence type="ECO:0000313" key="3">
    <source>
        <dbReference type="Proteomes" id="UP001244207"/>
    </source>
</evidence>
<evidence type="ECO:0000313" key="2">
    <source>
        <dbReference type="EMBL" id="KAK1718745.1"/>
    </source>
</evidence>
<feature type="compositionally biased region" description="Low complexity" evidence="1">
    <location>
        <begin position="105"/>
        <end position="137"/>
    </location>
</feature>